<dbReference type="PANTHER" id="PTHR43767:SF1">
    <property type="entry name" value="NONRIBOSOMAL PEPTIDE SYNTHASE PES1 (EUROFUNG)-RELATED"/>
    <property type="match status" value="1"/>
</dbReference>
<gene>
    <name evidence="4" type="ORF">MHL29_05800</name>
</gene>
<dbReference type="InterPro" id="IPR045851">
    <property type="entry name" value="AMP-bd_C_sf"/>
</dbReference>
<dbReference type="Gene3D" id="3.30.300.30">
    <property type="match status" value="1"/>
</dbReference>
<dbReference type="InterPro" id="IPR050237">
    <property type="entry name" value="ATP-dep_AMP-bd_enzyme"/>
</dbReference>
<evidence type="ECO:0000256" key="1">
    <source>
        <dbReference type="SAM" id="MobiDB-lite"/>
    </source>
</evidence>
<dbReference type="InterPro" id="IPR000873">
    <property type="entry name" value="AMP-dep_synth/lig_dom"/>
</dbReference>
<comment type="caution">
    <text evidence="4">The sequence shown here is derived from an EMBL/GenBank/DDBJ whole genome shotgun (WGS) entry which is preliminary data.</text>
</comment>
<name>A0ABS9Q0K1_9MICO</name>
<dbReference type="InterPro" id="IPR020845">
    <property type="entry name" value="AMP-binding_CS"/>
</dbReference>
<dbReference type="PROSITE" id="PS00455">
    <property type="entry name" value="AMP_BINDING"/>
    <property type="match status" value="1"/>
</dbReference>
<keyword evidence="5" id="KW-1185">Reference proteome</keyword>
<dbReference type="RefSeq" id="WP_239263060.1">
    <property type="nucleotide sequence ID" value="NZ_JAKRCV010000012.1"/>
</dbReference>
<reference evidence="4 5" key="1">
    <citation type="submission" date="2022-02" db="EMBL/GenBank/DDBJ databases">
        <title>Uncovering new skin microbiome diversity through culturing and metagenomics.</title>
        <authorList>
            <person name="Conlan S."/>
            <person name="Deming C."/>
            <person name="Nisc Comparative Sequencing Program N."/>
            <person name="Segre J.A."/>
        </authorList>
    </citation>
    <scope>NUCLEOTIDE SEQUENCE [LARGE SCALE GENOMIC DNA]</scope>
    <source>
        <strain evidence="4 5">ACRQZ</strain>
    </source>
</reference>
<dbReference type="EMBL" id="JAKRCV010000012">
    <property type="protein sequence ID" value="MCG7321409.1"/>
    <property type="molecule type" value="Genomic_DNA"/>
</dbReference>
<evidence type="ECO:0000313" key="4">
    <source>
        <dbReference type="EMBL" id="MCG7321409.1"/>
    </source>
</evidence>
<dbReference type="Gene3D" id="3.40.50.12780">
    <property type="entry name" value="N-terminal domain of ligase-like"/>
    <property type="match status" value="1"/>
</dbReference>
<protein>
    <submittedName>
        <fullName evidence="4">AMP-binding protein</fullName>
    </submittedName>
</protein>
<organism evidence="4 5">
    <name type="scientific">Arsenicicoccus bolidensis</name>
    <dbReference type="NCBI Taxonomy" id="229480"/>
    <lineage>
        <taxon>Bacteria</taxon>
        <taxon>Bacillati</taxon>
        <taxon>Actinomycetota</taxon>
        <taxon>Actinomycetes</taxon>
        <taxon>Micrococcales</taxon>
        <taxon>Intrasporangiaceae</taxon>
        <taxon>Arsenicicoccus</taxon>
    </lineage>
</organism>
<feature type="domain" description="AMP-binding enzyme C-terminal" evidence="3">
    <location>
        <begin position="296"/>
        <end position="327"/>
    </location>
</feature>
<sequence length="433" mass="43582">MTMVYWPGTQSPASAVGDLAPLELALTGRGAAVCPSGAPPGRSDHVPSPPEGTAIVVGTSGSTGTPKLAVLSAAAVRASGEATAEHLGGHGQWLLALPPTHIAGLQVLARSLLAGHSPVATDDGPFTPEGFAAATERLTGGVRHYTSLVPTQLVRLLASPLGAEAAATYDGILVGGAALPATVHAQAVAAGLRVVRTYGMSETAGGCVYDGRPLSCARVRLDEGRISLGGEMVADGYLGETALTATHFTVEDGTRWFRTDDLGELAEDGTLTVLGRADDVIVTGGLKVAPRVVEDAILAHVTGVRECVVVGVPDLEWGQVVGALVVEDGARNGGNGGGSDGDGGGGGCGHAGRYEVGDPAAAEVATGWDAERVRAALRPHLAAHALPRVVAAADGIPLRGPGKPDRAAVRELLSQALSAAPRRRERGPVPGAG</sequence>
<dbReference type="SUPFAM" id="SSF56801">
    <property type="entry name" value="Acetyl-CoA synthetase-like"/>
    <property type="match status" value="1"/>
</dbReference>
<dbReference type="InterPro" id="IPR025110">
    <property type="entry name" value="AMP-bd_C"/>
</dbReference>
<evidence type="ECO:0000313" key="5">
    <source>
        <dbReference type="Proteomes" id="UP001521931"/>
    </source>
</evidence>
<dbReference type="Pfam" id="PF00501">
    <property type="entry name" value="AMP-binding"/>
    <property type="match status" value="1"/>
</dbReference>
<dbReference type="InterPro" id="IPR042099">
    <property type="entry name" value="ANL_N_sf"/>
</dbReference>
<proteinExistence type="predicted"/>
<evidence type="ECO:0000259" key="2">
    <source>
        <dbReference type="Pfam" id="PF00501"/>
    </source>
</evidence>
<evidence type="ECO:0000259" key="3">
    <source>
        <dbReference type="Pfam" id="PF13193"/>
    </source>
</evidence>
<accession>A0ABS9Q0K1</accession>
<feature type="domain" description="AMP-dependent synthetase/ligase" evidence="2">
    <location>
        <begin position="43"/>
        <end position="211"/>
    </location>
</feature>
<dbReference type="Pfam" id="PF13193">
    <property type="entry name" value="AMP-binding_C"/>
    <property type="match status" value="1"/>
</dbReference>
<dbReference type="PANTHER" id="PTHR43767">
    <property type="entry name" value="LONG-CHAIN-FATTY-ACID--COA LIGASE"/>
    <property type="match status" value="1"/>
</dbReference>
<feature type="region of interest" description="Disordered" evidence="1">
    <location>
        <begin position="414"/>
        <end position="433"/>
    </location>
</feature>
<dbReference type="Proteomes" id="UP001521931">
    <property type="component" value="Unassembled WGS sequence"/>
</dbReference>